<accession>A0ABW6YKB1</accession>
<dbReference type="EMBL" id="JBIBSM010000018">
    <property type="protein sequence ID" value="MFF8280029.1"/>
    <property type="molecule type" value="Genomic_DNA"/>
</dbReference>
<comment type="caution">
    <text evidence="1">The sequence shown here is derived from an EMBL/GenBank/DDBJ whole genome shotgun (WGS) entry which is preliminary data.</text>
</comment>
<sequence length="71" mass="7053">MDAYAAWLGSPRWLRLGGGHRAAGDALAARDVLVRMAEGRGNVFTPRPAAPGDPVAGAPAGTALAAAATDA</sequence>
<reference evidence="1 2" key="1">
    <citation type="submission" date="2024-10" db="EMBL/GenBank/DDBJ databases">
        <title>The Natural Products Discovery Center: Release of the First 8490 Sequenced Strains for Exploring Actinobacteria Biosynthetic Diversity.</title>
        <authorList>
            <person name="Kalkreuter E."/>
            <person name="Kautsar S.A."/>
            <person name="Yang D."/>
            <person name="Bader C.D."/>
            <person name="Teijaro C.N."/>
            <person name="Fluegel L."/>
            <person name="Davis C.M."/>
            <person name="Simpson J.R."/>
            <person name="Lauterbach L."/>
            <person name="Steele A.D."/>
            <person name="Gui C."/>
            <person name="Meng S."/>
            <person name="Li G."/>
            <person name="Viehrig K."/>
            <person name="Ye F."/>
            <person name="Su P."/>
            <person name="Kiefer A.F."/>
            <person name="Nichols A."/>
            <person name="Cepeda A.J."/>
            <person name="Yan W."/>
            <person name="Fan B."/>
            <person name="Jiang Y."/>
            <person name="Adhikari A."/>
            <person name="Zheng C.-J."/>
            <person name="Schuster L."/>
            <person name="Cowan T.M."/>
            <person name="Smanski M.J."/>
            <person name="Chevrette M.G."/>
            <person name="De Carvalho L.P.S."/>
            <person name="Shen B."/>
        </authorList>
    </citation>
    <scope>NUCLEOTIDE SEQUENCE [LARGE SCALE GENOMIC DNA]</scope>
    <source>
        <strain evidence="1 2">NPDC015755</strain>
    </source>
</reference>
<name>A0ABW6YKB1_9ACTN</name>
<evidence type="ECO:0000313" key="1">
    <source>
        <dbReference type="EMBL" id="MFF8280029.1"/>
    </source>
</evidence>
<gene>
    <name evidence="1" type="ORF">ACF05T_28700</name>
</gene>
<dbReference type="Proteomes" id="UP001603013">
    <property type="component" value="Unassembled WGS sequence"/>
</dbReference>
<organism evidence="1 2">
    <name type="scientific">Streptomyces lateritius</name>
    <dbReference type="NCBI Taxonomy" id="67313"/>
    <lineage>
        <taxon>Bacteria</taxon>
        <taxon>Bacillati</taxon>
        <taxon>Actinomycetota</taxon>
        <taxon>Actinomycetes</taxon>
        <taxon>Kitasatosporales</taxon>
        <taxon>Streptomycetaceae</taxon>
        <taxon>Streptomyces</taxon>
    </lineage>
</organism>
<evidence type="ECO:0000313" key="2">
    <source>
        <dbReference type="Proteomes" id="UP001603013"/>
    </source>
</evidence>
<proteinExistence type="predicted"/>
<dbReference type="RefSeq" id="WP_391936937.1">
    <property type="nucleotide sequence ID" value="NZ_JBIBSM010000018.1"/>
</dbReference>
<protein>
    <submittedName>
        <fullName evidence="1">Uncharacterized protein</fullName>
    </submittedName>
</protein>
<keyword evidence="2" id="KW-1185">Reference proteome</keyword>